<protein>
    <recommendedName>
        <fullName evidence="4">Integral membrane protein</fullName>
    </recommendedName>
</protein>
<dbReference type="Proteomes" id="UP001275440">
    <property type="component" value="Unassembled WGS sequence"/>
</dbReference>
<reference evidence="2 3" key="1">
    <citation type="submission" date="2019-10" db="EMBL/GenBank/DDBJ databases">
        <title>Draft Genome Assembly of Rhodococcus zopfii DSM44189.</title>
        <authorList>
            <person name="Sutton J.M."/>
            <person name="Akob D.M."/>
            <person name="Bushman T.J."/>
        </authorList>
    </citation>
    <scope>NUCLEOTIDE SEQUENCE [LARGE SCALE GENOMIC DNA]</scope>
    <source>
        <strain evidence="2 3">DSM 44189</strain>
    </source>
</reference>
<organism evidence="2 3">
    <name type="scientific">Rhodococcus zopfii</name>
    <dbReference type="NCBI Taxonomy" id="43772"/>
    <lineage>
        <taxon>Bacteria</taxon>
        <taxon>Bacillati</taxon>
        <taxon>Actinomycetota</taxon>
        <taxon>Actinomycetes</taxon>
        <taxon>Mycobacteriales</taxon>
        <taxon>Nocardiaceae</taxon>
        <taxon>Rhodococcus</taxon>
    </lineage>
</organism>
<comment type="caution">
    <text evidence="2">The sequence shown here is derived from an EMBL/GenBank/DDBJ whole genome shotgun (WGS) entry which is preliminary data.</text>
</comment>
<feature type="transmembrane region" description="Helical" evidence="1">
    <location>
        <begin position="24"/>
        <end position="46"/>
    </location>
</feature>
<keyword evidence="1" id="KW-0472">Membrane</keyword>
<feature type="transmembrane region" description="Helical" evidence="1">
    <location>
        <begin position="141"/>
        <end position="162"/>
    </location>
</feature>
<dbReference type="EMBL" id="WBMO01000001">
    <property type="protein sequence ID" value="MDV2474569.1"/>
    <property type="molecule type" value="Genomic_DNA"/>
</dbReference>
<proteinExistence type="predicted"/>
<gene>
    <name evidence="2" type="ORF">F8M49_02505</name>
</gene>
<feature type="transmembrane region" description="Helical" evidence="1">
    <location>
        <begin position="74"/>
        <end position="100"/>
    </location>
</feature>
<sequence>MPTPPHGPDGGGPRPMPVDVGTAYQLWCGVLILGIVSTVTSLALMWRDRQAFVDLMMDQMSTMSGSEALTRDEVLALIPFGLGVAAVGSCVILGLLYLVVRQIRRGKNWARMLLTLVGVFMTLSTVPTLFGVGTGTGAESWVLGIVGILQAVLTVGAIVLMHRRESNLYFLRIPKN</sequence>
<feature type="transmembrane region" description="Helical" evidence="1">
    <location>
        <begin position="112"/>
        <end position="135"/>
    </location>
</feature>
<keyword evidence="3" id="KW-1185">Reference proteome</keyword>
<evidence type="ECO:0008006" key="4">
    <source>
        <dbReference type="Google" id="ProtNLM"/>
    </source>
</evidence>
<evidence type="ECO:0000256" key="1">
    <source>
        <dbReference type="SAM" id="Phobius"/>
    </source>
</evidence>
<keyword evidence="1" id="KW-0812">Transmembrane</keyword>
<evidence type="ECO:0000313" key="3">
    <source>
        <dbReference type="Proteomes" id="UP001275440"/>
    </source>
</evidence>
<accession>A0ABU3WKP3</accession>
<name>A0ABU3WKP3_9NOCA</name>
<evidence type="ECO:0000313" key="2">
    <source>
        <dbReference type="EMBL" id="MDV2474569.1"/>
    </source>
</evidence>
<keyword evidence="1" id="KW-1133">Transmembrane helix</keyword>